<sequence length="44" mass="4676">MSRRGKDGKSRLPPPSDKLVYGRVIQPGAPPAPPEPSLNPEPAD</sequence>
<feature type="region of interest" description="Disordered" evidence="1">
    <location>
        <begin position="1"/>
        <end position="44"/>
    </location>
</feature>
<comment type="caution">
    <text evidence="2">The sequence shown here is derived from an EMBL/GenBank/DDBJ whole genome shotgun (WGS) entry which is preliminary data.</text>
</comment>
<name>A0ABV3GZP0_9ACTN</name>
<proteinExistence type="predicted"/>
<reference evidence="2 3" key="1">
    <citation type="submission" date="2024-06" db="EMBL/GenBank/DDBJ databases">
        <title>The Natural Products Discovery Center: Release of the First 8490 Sequenced Strains for Exploring Actinobacteria Biosynthetic Diversity.</title>
        <authorList>
            <person name="Kalkreuter E."/>
            <person name="Kautsar S.A."/>
            <person name="Yang D."/>
            <person name="Bader C.D."/>
            <person name="Teijaro C.N."/>
            <person name="Fluegel L."/>
            <person name="Davis C.M."/>
            <person name="Simpson J.R."/>
            <person name="Lauterbach L."/>
            <person name="Steele A.D."/>
            <person name="Gui C."/>
            <person name="Meng S."/>
            <person name="Li G."/>
            <person name="Viehrig K."/>
            <person name="Ye F."/>
            <person name="Su P."/>
            <person name="Kiefer A.F."/>
            <person name="Nichols A."/>
            <person name="Cepeda A.J."/>
            <person name="Yan W."/>
            <person name="Fan B."/>
            <person name="Jiang Y."/>
            <person name="Adhikari A."/>
            <person name="Zheng C.-J."/>
            <person name="Schuster L."/>
            <person name="Cowan T.M."/>
            <person name="Smanski M.J."/>
            <person name="Chevrette M.G."/>
            <person name="De Carvalho L.P.S."/>
            <person name="Shen B."/>
        </authorList>
    </citation>
    <scope>NUCLEOTIDE SEQUENCE [LARGE SCALE GENOMIC DNA]</scope>
    <source>
        <strain evidence="2 3">NPDC049574</strain>
    </source>
</reference>
<dbReference type="RefSeq" id="WP_364446493.1">
    <property type="nucleotide sequence ID" value="NZ_JBFARM010000003.1"/>
</dbReference>
<gene>
    <name evidence="2" type="ORF">AB0K40_08945</name>
</gene>
<evidence type="ECO:0000313" key="2">
    <source>
        <dbReference type="EMBL" id="MEV4285620.1"/>
    </source>
</evidence>
<accession>A0ABV3GZP0</accession>
<evidence type="ECO:0000256" key="1">
    <source>
        <dbReference type="SAM" id="MobiDB-lite"/>
    </source>
</evidence>
<dbReference type="Proteomes" id="UP001552427">
    <property type="component" value="Unassembled WGS sequence"/>
</dbReference>
<feature type="compositionally biased region" description="Pro residues" evidence="1">
    <location>
        <begin position="28"/>
        <end position="44"/>
    </location>
</feature>
<organism evidence="2 3">
    <name type="scientific">Nonomuraea bangladeshensis</name>
    <dbReference type="NCBI Taxonomy" id="404385"/>
    <lineage>
        <taxon>Bacteria</taxon>
        <taxon>Bacillati</taxon>
        <taxon>Actinomycetota</taxon>
        <taxon>Actinomycetes</taxon>
        <taxon>Streptosporangiales</taxon>
        <taxon>Streptosporangiaceae</taxon>
        <taxon>Nonomuraea</taxon>
    </lineage>
</organism>
<evidence type="ECO:0000313" key="3">
    <source>
        <dbReference type="Proteomes" id="UP001552427"/>
    </source>
</evidence>
<protein>
    <submittedName>
        <fullName evidence="2">Uncharacterized protein</fullName>
    </submittedName>
</protein>
<dbReference type="EMBL" id="JBFARM010000003">
    <property type="protein sequence ID" value="MEV4285620.1"/>
    <property type="molecule type" value="Genomic_DNA"/>
</dbReference>
<feature type="compositionally biased region" description="Basic and acidic residues" evidence="1">
    <location>
        <begin position="1"/>
        <end position="10"/>
    </location>
</feature>
<keyword evidence="3" id="KW-1185">Reference proteome</keyword>